<dbReference type="SUPFAM" id="SSF103473">
    <property type="entry name" value="MFS general substrate transporter"/>
    <property type="match status" value="1"/>
</dbReference>
<feature type="transmembrane region" description="Helical" evidence="3">
    <location>
        <begin position="110"/>
        <end position="133"/>
    </location>
</feature>
<dbReference type="InterPro" id="IPR036259">
    <property type="entry name" value="MFS_trans_sf"/>
</dbReference>
<feature type="transmembrane region" description="Helical" evidence="3">
    <location>
        <begin position="397"/>
        <end position="418"/>
    </location>
</feature>
<name>A0AAD4QLN8_9AGAM</name>
<feature type="transmembrane region" description="Helical" evidence="3">
    <location>
        <begin position="307"/>
        <end position="326"/>
    </location>
</feature>
<dbReference type="Proteomes" id="UP001203297">
    <property type="component" value="Unassembled WGS sequence"/>
</dbReference>
<feature type="transmembrane region" description="Helical" evidence="3">
    <location>
        <begin position="68"/>
        <end position="90"/>
    </location>
</feature>
<proteinExistence type="inferred from homology"/>
<dbReference type="PROSITE" id="PS50850">
    <property type="entry name" value="MFS"/>
    <property type="match status" value="1"/>
</dbReference>
<dbReference type="InterPro" id="IPR020846">
    <property type="entry name" value="MFS_dom"/>
</dbReference>
<feature type="transmembrane region" description="Helical" evidence="3">
    <location>
        <begin position="163"/>
        <end position="188"/>
    </location>
</feature>
<sequence length="458" mass="48873">MFGRNRGSFSSFQRLCLAMAFINDSLHLDQRLFPPNLCLVPQKKGDAKAEICIMDSESSEENYPDGGLQAWTVIFGSACVNFSTVGYMTAWGAFQEYYENGPLKGTSPSAIAWIGSTQYSLVFFPALLVGRLFDLGHFRYPLMAASVLLVLCTVLIAECTEYWHFLLCQGLGLGITSGIIAGPAASVVAHWFKKRRGTALGLYALGSPLGGTVFPILFRNLHVAVGFKWTLRIIALILTFTLVMANLTLKRRLRPKSDPGGLLNPEQFKSPAYSLYTAAGLVCFLGLYTVSTFINASARSQGIEGELTFYLVSIANAGSVVGRVSVGVVADRFGALTVMIPTTFLAGVLTILWPFVRGPSPLVVVALLYGASSGAFAGLLLAPMMEFGDTSDVGRRTGMFATILAFGALAGPPISGAINRSTGGYTAVGIYAGSAVIVAVVLLVLSRYCILGGWRGKA</sequence>
<dbReference type="InterPro" id="IPR050327">
    <property type="entry name" value="Proton-linked_MCT"/>
</dbReference>
<keyword evidence="3" id="KW-1133">Transmembrane helix</keyword>
<organism evidence="5 6">
    <name type="scientific">Multifurca ochricompacta</name>
    <dbReference type="NCBI Taxonomy" id="376703"/>
    <lineage>
        <taxon>Eukaryota</taxon>
        <taxon>Fungi</taxon>
        <taxon>Dikarya</taxon>
        <taxon>Basidiomycota</taxon>
        <taxon>Agaricomycotina</taxon>
        <taxon>Agaricomycetes</taxon>
        <taxon>Russulales</taxon>
        <taxon>Russulaceae</taxon>
        <taxon>Multifurca</taxon>
    </lineage>
</organism>
<comment type="similarity">
    <text evidence="2">Belongs to the major facilitator superfamily. Monocarboxylate porter (TC 2.A.1.13) family.</text>
</comment>
<feature type="transmembrane region" description="Helical" evidence="3">
    <location>
        <begin position="230"/>
        <end position="249"/>
    </location>
</feature>
<feature type="transmembrane region" description="Helical" evidence="3">
    <location>
        <begin position="273"/>
        <end position="295"/>
    </location>
</feature>
<feature type="transmembrane region" description="Helical" evidence="3">
    <location>
        <begin position="140"/>
        <end position="157"/>
    </location>
</feature>
<dbReference type="InterPro" id="IPR011701">
    <property type="entry name" value="MFS"/>
</dbReference>
<keyword evidence="3" id="KW-0472">Membrane</keyword>
<dbReference type="GO" id="GO:0022857">
    <property type="term" value="F:transmembrane transporter activity"/>
    <property type="evidence" value="ECO:0007669"/>
    <property type="project" value="InterPro"/>
</dbReference>
<feature type="transmembrane region" description="Helical" evidence="3">
    <location>
        <begin position="333"/>
        <end position="356"/>
    </location>
</feature>
<dbReference type="Pfam" id="PF07690">
    <property type="entry name" value="MFS_1"/>
    <property type="match status" value="1"/>
</dbReference>
<dbReference type="PANTHER" id="PTHR11360:SF234">
    <property type="entry name" value="MFS-TYPE TRANSPORTER DBAD-RELATED"/>
    <property type="match status" value="1"/>
</dbReference>
<keyword evidence="3" id="KW-0812">Transmembrane</keyword>
<evidence type="ECO:0000256" key="3">
    <source>
        <dbReference type="SAM" id="Phobius"/>
    </source>
</evidence>
<reference evidence="5" key="1">
    <citation type="journal article" date="2022" name="New Phytol.">
        <title>Evolutionary transition to the ectomycorrhizal habit in the genomes of a hyperdiverse lineage of mushroom-forming fungi.</title>
        <authorList>
            <person name="Looney B."/>
            <person name="Miyauchi S."/>
            <person name="Morin E."/>
            <person name="Drula E."/>
            <person name="Courty P.E."/>
            <person name="Kohler A."/>
            <person name="Kuo A."/>
            <person name="LaButti K."/>
            <person name="Pangilinan J."/>
            <person name="Lipzen A."/>
            <person name="Riley R."/>
            <person name="Andreopoulos W."/>
            <person name="He G."/>
            <person name="Johnson J."/>
            <person name="Nolan M."/>
            <person name="Tritt A."/>
            <person name="Barry K.W."/>
            <person name="Grigoriev I.V."/>
            <person name="Nagy L.G."/>
            <person name="Hibbett D."/>
            <person name="Henrissat B."/>
            <person name="Matheny P.B."/>
            <person name="Labbe J."/>
            <person name="Martin F.M."/>
        </authorList>
    </citation>
    <scope>NUCLEOTIDE SEQUENCE</scope>
    <source>
        <strain evidence="5">BPL690</strain>
    </source>
</reference>
<evidence type="ECO:0000256" key="2">
    <source>
        <dbReference type="ARBA" id="ARBA00006727"/>
    </source>
</evidence>
<comment type="caution">
    <text evidence="5">The sequence shown here is derived from an EMBL/GenBank/DDBJ whole genome shotgun (WGS) entry which is preliminary data.</text>
</comment>
<evidence type="ECO:0000259" key="4">
    <source>
        <dbReference type="PROSITE" id="PS50850"/>
    </source>
</evidence>
<dbReference type="EMBL" id="WTXG01000022">
    <property type="protein sequence ID" value="KAI0299682.1"/>
    <property type="molecule type" value="Genomic_DNA"/>
</dbReference>
<feature type="transmembrane region" description="Helical" evidence="3">
    <location>
        <begin position="200"/>
        <end position="218"/>
    </location>
</feature>
<feature type="transmembrane region" description="Helical" evidence="3">
    <location>
        <begin position="362"/>
        <end position="385"/>
    </location>
</feature>
<dbReference type="AlphaFoldDB" id="A0AAD4QLN8"/>
<dbReference type="PANTHER" id="PTHR11360">
    <property type="entry name" value="MONOCARBOXYLATE TRANSPORTER"/>
    <property type="match status" value="1"/>
</dbReference>
<keyword evidence="6" id="KW-1185">Reference proteome</keyword>
<accession>A0AAD4QLN8</accession>
<evidence type="ECO:0000256" key="1">
    <source>
        <dbReference type="ARBA" id="ARBA00004141"/>
    </source>
</evidence>
<gene>
    <name evidence="5" type="ORF">B0F90DRAFT_602535</name>
</gene>
<feature type="domain" description="Major facilitator superfamily (MFS) profile" evidence="4">
    <location>
        <begin position="272"/>
        <end position="458"/>
    </location>
</feature>
<dbReference type="GO" id="GO:0016020">
    <property type="term" value="C:membrane"/>
    <property type="evidence" value="ECO:0007669"/>
    <property type="project" value="UniProtKB-SubCell"/>
</dbReference>
<feature type="transmembrane region" description="Helical" evidence="3">
    <location>
        <begin position="424"/>
        <end position="445"/>
    </location>
</feature>
<dbReference type="Gene3D" id="1.20.1250.20">
    <property type="entry name" value="MFS general substrate transporter like domains"/>
    <property type="match status" value="2"/>
</dbReference>
<evidence type="ECO:0000313" key="5">
    <source>
        <dbReference type="EMBL" id="KAI0299682.1"/>
    </source>
</evidence>
<comment type="subcellular location">
    <subcellularLocation>
        <location evidence="1">Membrane</location>
        <topology evidence="1">Multi-pass membrane protein</topology>
    </subcellularLocation>
</comment>
<protein>
    <submittedName>
        <fullName evidence="5">MFS general substrate transporter</fullName>
    </submittedName>
</protein>
<evidence type="ECO:0000313" key="6">
    <source>
        <dbReference type="Proteomes" id="UP001203297"/>
    </source>
</evidence>